<keyword evidence="2" id="KW-1185">Reference proteome</keyword>
<evidence type="ECO:0000313" key="2">
    <source>
        <dbReference type="Proteomes" id="UP000441797"/>
    </source>
</evidence>
<comment type="caution">
    <text evidence="1">The sequence shown here is derived from an EMBL/GenBank/DDBJ whole genome shotgun (WGS) entry which is preliminary data.</text>
</comment>
<dbReference type="Proteomes" id="UP000441797">
    <property type="component" value="Unassembled WGS sequence"/>
</dbReference>
<protein>
    <submittedName>
        <fullName evidence="1">Uncharacterized protein</fullName>
    </submittedName>
</protein>
<evidence type="ECO:0000313" key="1">
    <source>
        <dbReference type="EMBL" id="MUL35422.1"/>
    </source>
</evidence>
<name>A0A6N8FS84_9CHRO</name>
<dbReference type="EMBL" id="NAPY01000003">
    <property type="protein sequence ID" value="MUL35422.1"/>
    <property type="molecule type" value="Genomic_DNA"/>
</dbReference>
<organism evidence="1 2">
    <name type="scientific">Gloeocapsopsis dulcis AAB1 = 1H9</name>
    <dbReference type="NCBI Taxonomy" id="1433147"/>
    <lineage>
        <taxon>Bacteria</taxon>
        <taxon>Bacillati</taxon>
        <taxon>Cyanobacteriota</taxon>
        <taxon>Cyanophyceae</taxon>
        <taxon>Oscillatoriophycideae</taxon>
        <taxon>Chroococcales</taxon>
        <taxon>Chroococcaceae</taxon>
        <taxon>Gloeocapsopsis</taxon>
        <taxon>Gloeocapsopsis dulcis</taxon>
    </lineage>
</organism>
<dbReference type="AlphaFoldDB" id="A0A6N8FS84"/>
<proteinExistence type="predicted"/>
<reference evidence="1 2" key="1">
    <citation type="journal article" date="2019" name="Front. Microbiol.">
        <title>Genomic Features for Desiccation Tolerance and Sugar Biosynthesis in the Extremophile Gloeocapsopsis sp. UTEX B3054.</title>
        <authorList>
            <person name="Urrejola C."/>
            <person name="Alcorta J."/>
            <person name="Salas L."/>
            <person name="Vasquez M."/>
            <person name="Polz M.F."/>
            <person name="Vicuna R."/>
            <person name="Diez B."/>
        </authorList>
    </citation>
    <scope>NUCLEOTIDE SEQUENCE [LARGE SCALE GENOMIC DNA]</scope>
    <source>
        <strain evidence="1 2">1H9</strain>
    </source>
</reference>
<sequence length="73" mass="8944">MKKAKYTNVFAPLKSIWQQVINYLNAKHELQVWQSSDRDGHTWWNAYDPITGRTTKRNSETEMRAWIEERYYY</sequence>
<gene>
    <name evidence="1" type="ORF">BWI75_03380</name>
</gene>
<accession>A0A6N8FS84</accession>